<evidence type="ECO:0000313" key="3">
    <source>
        <dbReference type="EMBL" id="ALP93065.1"/>
    </source>
</evidence>
<feature type="transmembrane region" description="Helical" evidence="1">
    <location>
        <begin position="7"/>
        <end position="26"/>
    </location>
</feature>
<evidence type="ECO:0000313" key="5">
    <source>
        <dbReference type="Proteomes" id="UP000064844"/>
    </source>
</evidence>
<dbReference type="AlphaFoldDB" id="A0A0S2W169"/>
<dbReference type="Proteomes" id="UP000064844">
    <property type="component" value="Chromosome"/>
</dbReference>
<feature type="domain" description="DUF4234" evidence="2">
    <location>
        <begin position="4"/>
        <end position="70"/>
    </location>
</feature>
<evidence type="ECO:0000313" key="4">
    <source>
        <dbReference type="EMBL" id="PVY48515.1"/>
    </source>
</evidence>
<dbReference type="PATRIC" id="fig|1297617.4.peg.677"/>
<proteinExistence type="predicted"/>
<sequence length="118" mass="13048">MKYRSVGMCVVLSIITCGIYGIYWYYCLNEDINEVTGRPGTSGGMVILFTLLSCGIYSIYWCYKMGEKLDAARAEQGTPTGSLSILYLVLSIFGLDIVAWALMQNEVNHYTPGTGDAF</sequence>
<dbReference type="eggNOG" id="COG4640">
    <property type="taxonomic scope" value="Bacteria"/>
</dbReference>
<dbReference type="Pfam" id="PF14018">
    <property type="entry name" value="DUF4234"/>
    <property type="match status" value="1"/>
</dbReference>
<evidence type="ECO:0000313" key="6">
    <source>
        <dbReference type="Proteomes" id="UP000245778"/>
    </source>
</evidence>
<protein>
    <submittedName>
        <fullName evidence="4">Uncharacterized protein DUF4234</fullName>
    </submittedName>
</protein>
<keyword evidence="1" id="KW-1133">Transmembrane helix</keyword>
<dbReference type="OrthoDB" id="192868at2"/>
<accession>A0A0S2W169</accession>
<dbReference type="InterPro" id="IPR025328">
    <property type="entry name" value="DUF4234"/>
</dbReference>
<dbReference type="GeneID" id="93228327"/>
<keyword evidence="5" id="KW-1185">Reference proteome</keyword>
<keyword evidence="1" id="KW-0812">Transmembrane</keyword>
<gene>
    <name evidence="4" type="ORF">C7373_10620</name>
    <name evidence="3" type="ORF">IB211_00670</name>
</gene>
<organism evidence="3 5">
    <name type="scientific">Intestinimonas butyriciproducens</name>
    <dbReference type="NCBI Taxonomy" id="1297617"/>
    <lineage>
        <taxon>Bacteria</taxon>
        <taxon>Bacillati</taxon>
        <taxon>Bacillota</taxon>
        <taxon>Clostridia</taxon>
        <taxon>Eubacteriales</taxon>
        <taxon>Intestinimonas</taxon>
    </lineage>
</organism>
<dbReference type="STRING" id="1297617.IB211_00670"/>
<dbReference type="Proteomes" id="UP000245778">
    <property type="component" value="Unassembled WGS sequence"/>
</dbReference>
<dbReference type="KEGG" id="ibu:IB211_00670"/>
<reference evidence="5" key="2">
    <citation type="submission" date="2015-04" db="EMBL/GenBank/DDBJ databases">
        <title>A butyrogenic pathway from the amino acid lysine in a human gut commensal.</title>
        <authorList>
            <person name="de Vos W.M."/>
            <person name="Bui N.T.P."/>
            <person name="Plugge C.M."/>
            <person name="Ritari J."/>
        </authorList>
    </citation>
    <scope>NUCLEOTIDE SEQUENCE [LARGE SCALE GENOMIC DNA]</scope>
    <source>
        <strain evidence="5">AF211</strain>
    </source>
</reference>
<name>A0A0S2W169_9FIRM</name>
<dbReference type="RefSeq" id="WP_033117471.1">
    <property type="nucleotide sequence ID" value="NZ_CALICV010000064.1"/>
</dbReference>
<keyword evidence="1" id="KW-0472">Membrane</keyword>
<feature type="transmembrane region" description="Helical" evidence="1">
    <location>
        <begin position="46"/>
        <end position="63"/>
    </location>
</feature>
<feature type="transmembrane region" description="Helical" evidence="1">
    <location>
        <begin position="84"/>
        <end position="103"/>
    </location>
</feature>
<reference evidence="3 5" key="1">
    <citation type="journal article" date="2015" name="Nat. Commun.">
        <title>Production of butyrate from lysine and the Amadori product fructoselysine by a human gut commensal.</title>
        <authorList>
            <person name="Bui T.P."/>
            <person name="Ritari J."/>
            <person name="Boeren S."/>
            <person name="de Waard P."/>
            <person name="Plugge C.M."/>
            <person name="de Vos W.M."/>
        </authorList>
    </citation>
    <scope>NUCLEOTIDE SEQUENCE [LARGE SCALE GENOMIC DNA]</scope>
    <source>
        <strain evidence="3 5">AF211</strain>
    </source>
</reference>
<reference evidence="4 6" key="3">
    <citation type="submission" date="2018-04" db="EMBL/GenBank/DDBJ databases">
        <title>Genomic Encyclopedia of Type Strains, Phase IV (KMG-IV): sequencing the most valuable type-strain genomes for metagenomic binning, comparative biology and taxonomic classification.</title>
        <authorList>
            <person name="Goeker M."/>
        </authorList>
    </citation>
    <scope>NUCLEOTIDE SEQUENCE [LARGE SCALE GENOMIC DNA]</scope>
    <source>
        <strain evidence="4 6">DSM 26588</strain>
    </source>
</reference>
<dbReference type="EMBL" id="QEKK01000006">
    <property type="protein sequence ID" value="PVY48515.1"/>
    <property type="molecule type" value="Genomic_DNA"/>
</dbReference>
<dbReference type="EMBL" id="CP011307">
    <property type="protein sequence ID" value="ALP93065.1"/>
    <property type="molecule type" value="Genomic_DNA"/>
</dbReference>
<evidence type="ECO:0000259" key="2">
    <source>
        <dbReference type="Pfam" id="PF14018"/>
    </source>
</evidence>
<evidence type="ECO:0000256" key="1">
    <source>
        <dbReference type="SAM" id="Phobius"/>
    </source>
</evidence>